<dbReference type="Gene3D" id="3.30.360.10">
    <property type="entry name" value="Dihydrodipicolinate Reductase, domain 2"/>
    <property type="match status" value="1"/>
</dbReference>
<organism evidence="3 4">
    <name type="scientific">Advenella kashmirensis W13003</name>
    <dbReference type="NCBI Taxonomy" id="1424334"/>
    <lineage>
        <taxon>Bacteria</taxon>
        <taxon>Pseudomonadati</taxon>
        <taxon>Pseudomonadota</taxon>
        <taxon>Betaproteobacteria</taxon>
        <taxon>Burkholderiales</taxon>
        <taxon>Alcaligenaceae</taxon>
    </lineage>
</organism>
<dbReference type="GO" id="GO:0000166">
    <property type="term" value="F:nucleotide binding"/>
    <property type="evidence" value="ECO:0007669"/>
    <property type="project" value="InterPro"/>
</dbReference>
<dbReference type="Pfam" id="PF22725">
    <property type="entry name" value="GFO_IDH_MocA_C3"/>
    <property type="match status" value="1"/>
</dbReference>
<accession>V8QNM7</accession>
<reference evidence="3 4" key="1">
    <citation type="journal article" date="2014" name="Genome Announc.">
        <title>Draft Genome Sequence of Advenella kashmirensis Strain W13003, a Polycyclic Aromatic Hydrocarbon-Degrading Bacterium.</title>
        <authorList>
            <person name="Wang X."/>
            <person name="Jin D."/>
            <person name="Zhou L."/>
            <person name="Wu L."/>
            <person name="An W."/>
            <person name="Zhao L."/>
        </authorList>
    </citation>
    <scope>NUCLEOTIDE SEQUENCE [LARGE SCALE GENOMIC DNA]</scope>
    <source>
        <strain evidence="3 4">W13003</strain>
    </source>
</reference>
<comment type="caution">
    <text evidence="3">The sequence shown here is derived from an EMBL/GenBank/DDBJ whole genome shotgun (WGS) entry which is preliminary data.</text>
</comment>
<dbReference type="InterPro" id="IPR000683">
    <property type="entry name" value="Gfo/Idh/MocA-like_OxRdtase_N"/>
</dbReference>
<dbReference type="InterPro" id="IPR051450">
    <property type="entry name" value="Gfo/Idh/MocA_Oxidoreductases"/>
</dbReference>
<dbReference type="Proteomes" id="UP000018733">
    <property type="component" value="Unassembled WGS sequence"/>
</dbReference>
<dbReference type="InterPro" id="IPR055170">
    <property type="entry name" value="GFO_IDH_MocA-like_dom"/>
</dbReference>
<name>V8QNM7_9BURK</name>
<sequence length="395" mass="42523">MGKNAIGLGVVGLGRAFTLMLPTFTQDERIRLVAGTDPRESARLMFSKDFNANAYSTIDELCADPAVEVVYIASPHQFHAAHVRIAAAAGKHILVEKPLAIDIEDCTAIVNAIDASSVGLIVGHSHSFNGPVLHARRLLQSGEFGAVHMLNSLNYTDFLYRPRRPEELDTRLGGGVVFSQAAHQIDIIRLLGGGLVQSVRACTGQWDPGRPTESAYSALLTFDNGAFASVTYSGYGHYDSDELLGNIGEMGIEKNAAGYGAARKKLAQISSPAAEATLKAAGNYGGANYQFKPANPARFHQHFGHLVVSASNADLRLTPEGVVIYSDEKRYLLPTPKSRVPRAEVIDEVWNVVRDNAAPTHGAAWARATTEVCLAILKSAETGTDIKMQFQVRPS</sequence>
<evidence type="ECO:0000259" key="1">
    <source>
        <dbReference type="Pfam" id="PF01408"/>
    </source>
</evidence>
<feature type="domain" description="Gfo/Idh/MocA-like oxidoreductase N-terminal" evidence="1">
    <location>
        <begin position="7"/>
        <end position="124"/>
    </location>
</feature>
<dbReference type="PATRIC" id="fig|1424334.3.peg.2439"/>
<dbReference type="SUPFAM" id="SSF51735">
    <property type="entry name" value="NAD(P)-binding Rossmann-fold domains"/>
    <property type="match status" value="1"/>
</dbReference>
<evidence type="ECO:0000313" key="3">
    <source>
        <dbReference type="EMBL" id="ETF01556.1"/>
    </source>
</evidence>
<feature type="domain" description="GFO/IDH/MocA-like oxidoreductase" evidence="2">
    <location>
        <begin position="133"/>
        <end position="239"/>
    </location>
</feature>
<dbReference type="PANTHER" id="PTHR43377">
    <property type="entry name" value="BILIVERDIN REDUCTASE A"/>
    <property type="match status" value="1"/>
</dbReference>
<protein>
    <submittedName>
        <fullName evidence="3">4,5-dihydroxyphthalate dehydrogenase</fullName>
    </submittedName>
</protein>
<dbReference type="STRING" id="1424334.W822_12110"/>
<dbReference type="OrthoDB" id="9793050at2"/>
<dbReference type="eggNOG" id="COG0673">
    <property type="taxonomic scope" value="Bacteria"/>
</dbReference>
<dbReference type="AlphaFoldDB" id="V8QNM7"/>
<dbReference type="RefSeq" id="WP_024005388.1">
    <property type="nucleotide sequence ID" value="NZ_KI650980.1"/>
</dbReference>
<dbReference type="SUPFAM" id="SSF55347">
    <property type="entry name" value="Glyceraldehyde-3-phosphate dehydrogenase-like, C-terminal domain"/>
    <property type="match status" value="1"/>
</dbReference>
<gene>
    <name evidence="3" type="ORF">W822_12110</name>
</gene>
<dbReference type="Gene3D" id="3.40.50.720">
    <property type="entry name" value="NAD(P)-binding Rossmann-like Domain"/>
    <property type="match status" value="1"/>
</dbReference>
<dbReference type="EMBL" id="AYXT01000010">
    <property type="protein sequence ID" value="ETF01556.1"/>
    <property type="molecule type" value="Genomic_DNA"/>
</dbReference>
<dbReference type="PANTHER" id="PTHR43377:SF1">
    <property type="entry name" value="BILIVERDIN REDUCTASE A"/>
    <property type="match status" value="1"/>
</dbReference>
<keyword evidence="4" id="KW-1185">Reference proteome</keyword>
<dbReference type="HOGENOM" id="CLU_023194_1_3_4"/>
<evidence type="ECO:0000259" key="2">
    <source>
        <dbReference type="Pfam" id="PF22725"/>
    </source>
</evidence>
<proteinExistence type="predicted"/>
<dbReference type="Pfam" id="PF01408">
    <property type="entry name" value="GFO_IDH_MocA"/>
    <property type="match status" value="1"/>
</dbReference>
<dbReference type="InterPro" id="IPR036291">
    <property type="entry name" value="NAD(P)-bd_dom_sf"/>
</dbReference>
<evidence type="ECO:0000313" key="4">
    <source>
        <dbReference type="Proteomes" id="UP000018733"/>
    </source>
</evidence>